<sequence>MLICLFRNSCTEELVGYLGFEPTERWNINDKTKFGGKRKKSGIIYQPIEKKTGEVEDKLTNLLNRLLPYKEEISKLSDVASVEIQVTYYGYKDEMWGFHFDKKIIKKLSDLGLDIDIDLYAGGNDLE</sequence>
<keyword evidence="2" id="KW-1185">Reference proteome</keyword>
<dbReference type="Pfam" id="PF14106">
    <property type="entry name" value="DUF4279"/>
    <property type="match status" value="1"/>
</dbReference>
<gene>
    <name evidence="1" type="ORF">SAMN05660742_1223</name>
</gene>
<reference evidence="1 2" key="1">
    <citation type="submission" date="2016-10" db="EMBL/GenBank/DDBJ databases">
        <authorList>
            <person name="de Groot N.N."/>
        </authorList>
    </citation>
    <scope>NUCLEOTIDE SEQUENCE [LARGE SCALE GENOMIC DNA]</scope>
    <source>
        <strain evidence="1 2">DSM 2179</strain>
    </source>
</reference>
<proteinExistence type="predicted"/>
<organism evidence="1 2">
    <name type="scientific">Propionispira arboris</name>
    <dbReference type="NCBI Taxonomy" id="84035"/>
    <lineage>
        <taxon>Bacteria</taxon>
        <taxon>Bacillati</taxon>
        <taxon>Bacillota</taxon>
        <taxon>Negativicutes</taxon>
        <taxon>Selenomonadales</taxon>
        <taxon>Selenomonadaceae</taxon>
        <taxon>Propionispira</taxon>
    </lineage>
</organism>
<dbReference type="EMBL" id="FNZK01000022">
    <property type="protein sequence ID" value="SEJ88817.1"/>
    <property type="molecule type" value="Genomic_DNA"/>
</dbReference>
<name>A0A1H7CJP8_9FIRM</name>
<dbReference type="Proteomes" id="UP000199662">
    <property type="component" value="Unassembled WGS sequence"/>
</dbReference>
<evidence type="ECO:0000313" key="2">
    <source>
        <dbReference type="Proteomes" id="UP000199662"/>
    </source>
</evidence>
<accession>A0A1H7CJP8</accession>
<dbReference type="InterPro" id="IPR025459">
    <property type="entry name" value="DUF4279"/>
</dbReference>
<dbReference type="AlphaFoldDB" id="A0A1H7CJP8"/>
<evidence type="ECO:0000313" key="1">
    <source>
        <dbReference type="EMBL" id="SEJ88817.1"/>
    </source>
</evidence>
<evidence type="ECO:0008006" key="3">
    <source>
        <dbReference type="Google" id="ProtNLM"/>
    </source>
</evidence>
<protein>
    <recommendedName>
        <fullName evidence="3">DUF4279 domain-containing protein</fullName>
    </recommendedName>
</protein>
<dbReference type="RefSeq" id="WP_091834680.1">
    <property type="nucleotide sequence ID" value="NZ_FNZK01000022.1"/>
</dbReference>
<dbReference type="STRING" id="84035.SAMN05660742_1223"/>